<dbReference type="Pfam" id="PF24816">
    <property type="entry name" value="Ig_CFAP65__9th"/>
    <property type="match status" value="1"/>
</dbReference>
<evidence type="ECO:0000313" key="2">
    <source>
        <dbReference type="EMBL" id="KAG5308054.1"/>
    </source>
</evidence>
<dbReference type="AlphaFoldDB" id="A0A836EIX6"/>
<protein>
    <submittedName>
        <fullName evidence="2">CFA65 protein</fullName>
    </submittedName>
</protein>
<dbReference type="GO" id="GO:0005737">
    <property type="term" value="C:cytoplasm"/>
    <property type="evidence" value="ECO:0007669"/>
    <property type="project" value="UniProtKB-SubCell"/>
</dbReference>
<dbReference type="Proteomes" id="UP000667349">
    <property type="component" value="Unassembled WGS sequence"/>
</dbReference>
<evidence type="ECO:0000313" key="3">
    <source>
        <dbReference type="Proteomes" id="UP000667349"/>
    </source>
</evidence>
<dbReference type="PANTHER" id="PTHR46127">
    <property type="entry name" value="CILIA- AND FLAGELLA-ASSOCIATED PROTEIN 65"/>
    <property type="match status" value="1"/>
</dbReference>
<sequence length="1266" mass="145924">TPLPAFEHLREDRHRSRDRDLDERAVSRFSASERKRDRKIIEQIYEARRDSSTNPLDHVFELCSYSWTLLPNHAYKCKIYYRPFMPFTVNVDYFTIVNSIGERAEIQVRGMCIGPVVSSSATRLVMMCTNENREVKKRIRLVNDSKATATFMFDSLRKPFEANLRHGHIGPYSHKFVTITFAPRENGIYACHFPCLILNHKPIIIELYGYCCTALRKTSTQTRFNYPTRLKNGFEGYTSDTVVAMQNLPTVSSSKNCIDFGQADVEAENAERKIPETLCLTNHSQSDVLIKWDQDVEGIFIITPTVTRIPANQTALFEVAFNPDRTSSFFARDLVGDVFVKPQEDRFGEETLTFPAITTVRLIGHSFRVYSDGWIPQYEIPHVVKMPPCVPSSPTYATFLIRRYGHLPLMYRFVPPASSHFVVKPMMGIIHQDYQIIAVCMLPGNDDKRVYMERWAIRFNGNIKSECFIDFQGYTEYADVSFSDRNTVNFASTFPGCQSLQQFYMRNVTRHVINYEFINVTPELQIQNRNGEIYSNDIITHKWLFCPTTLGDYEFDINCILVVLKDGIPVGPNVCVTLRVTGKCESGVLVSAPDELNFGIQAYKDTKELSFHVFNLSPVNIYYKMTCIHCNWPIGNIKRDVKIHPIADTVVAGKDKIITVLITPTTPGFYEFFIQYFVRMSSDINTDLILNQIPRNICKVSCLCVLPTLKVTDLQCYGSYPVSKIFLWKLMKINTLNILFKDLQPGTSQTFYINFPAMVLHSPKVIVKLLITNVAAISASWNIKKVQLCSCRPVVNTQGCLKFQRAKYDCLHRKVCSIQPKAGNLEPREEIWISLELRYLLLGQTETKWDLDLGDNRHIFFIMIIECLSDSDKKLQVLNGTHFKFQHVYFGEKDPIYQGKLRLTLGDREEELTLEGESSLPHEPATITEYVPSKQSFEDEDIPIYFSTDCINISHIATHSHVVKMIMIHNNLMQDVLAYEWKRHETSEIIHVEIYPSKGLIKPRTVKSFHVTIYTKGYPCMIDINIPCEFINTSQRRIYQRSIYILEGLCQELKGQFTITEKGISVPKLPVKILEKPLPFYKAITIQCSIYSVEDKFLKVSLMEELISAPPKGICIEENERTMTFGKKDISRASFIIEGLLWEIVNSKLFGNIMQNILWKKSNLFYSQFRMNLHERKKLIQRSYISPPRALINRILEEMLFIIMHEEFALKTAHLIQPTDIRHINYLNIVPSMSRKKSIRRETSLLQDISSSMVSGLSSTRISFNL</sequence>
<feature type="domain" description="CFAP65-like ninth Ig-like" evidence="1">
    <location>
        <begin position="707"/>
        <end position="845"/>
    </location>
</feature>
<dbReference type="InterPro" id="IPR052614">
    <property type="entry name" value="CFAP65"/>
</dbReference>
<name>A0A836EIX6_9HYME</name>
<dbReference type="PANTHER" id="PTHR46127:SF1">
    <property type="entry name" value="CILIA- AND FLAGELLA-ASSOCIATED PROTEIN 65"/>
    <property type="match status" value="1"/>
</dbReference>
<proteinExistence type="predicted"/>
<dbReference type="GO" id="GO:0031514">
    <property type="term" value="C:motile cilium"/>
    <property type="evidence" value="ECO:0007669"/>
    <property type="project" value="UniProtKB-SubCell"/>
</dbReference>
<feature type="non-terminal residue" evidence="2">
    <location>
        <position position="1"/>
    </location>
</feature>
<dbReference type="InterPro" id="IPR013783">
    <property type="entry name" value="Ig-like_fold"/>
</dbReference>
<evidence type="ECO:0000259" key="1">
    <source>
        <dbReference type="Pfam" id="PF24816"/>
    </source>
</evidence>
<accession>A0A836EIX6</accession>
<comment type="caution">
    <text evidence="2">The sequence shown here is derived from an EMBL/GenBank/DDBJ whole genome shotgun (WGS) entry which is preliminary data.</text>
</comment>
<dbReference type="EMBL" id="JAANHZ010000705">
    <property type="protein sequence ID" value="KAG5308054.1"/>
    <property type="molecule type" value="Genomic_DNA"/>
</dbReference>
<feature type="non-terminal residue" evidence="2">
    <location>
        <position position="1266"/>
    </location>
</feature>
<gene>
    <name evidence="2" type="primary">Cfap65</name>
    <name evidence="2" type="ORF">G6Z75_0009834</name>
</gene>
<dbReference type="Gene3D" id="2.60.40.10">
    <property type="entry name" value="Immunoglobulins"/>
    <property type="match status" value="2"/>
</dbReference>
<dbReference type="InterPro" id="IPR056344">
    <property type="entry name" value="Ig_CFAP65-like_9th"/>
</dbReference>
<keyword evidence="3" id="KW-1185">Reference proteome</keyword>
<reference evidence="2" key="1">
    <citation type="submission" date="2020-02" db="EMBL/GenBank/DDBJ databases">
        <title>Relaxed selection underlies rapid genomic changes in the transitions from sociality to social parasitism in ants.</title>
        <authorList>
            <person name="Bi X."/>
        </authorList>
    </citation>
    <scope>NUCLEOTIDE SEQUENCE</scope>
    <source>
        <strain evidence="2">BGI-DK2013a</strain>
        <tissue evidence="2">Whole body</tissue>
    </source>
</reference>
<organism evidence="2 3">
    <name type="scientific">Acromyrmex insinuator</name>
    <dbReference type="NCBI Taxonomy" id="230686"/>
    <lineage>
        <taxon>Eukaryota</taxon>
        <taxon>Metazoa</taxon>
        <taxon>Ecdysozoa</taxon>
        <taxon>Arthropoda</taxon>
        <taxon>Hexapoda</taxon>
        <taxon>Insecta</taxon>
        <taxon>Pterygota</taxon>
        <taxon>Neoptera</taxon>
        <taxon>Endopterygota</taxon>
        <taxon>Hymenoptera</taxon>
        <taxon>Apocrita</taxon>
        <taxon>Aculeata</taxon>
        <taxon>Formicoidea</taxon>
        <taxon>Formicidae</taxon>
        <taxon>Myrmicinae</taxon>
        <taxon>Acromyrmex</taxon>
    </lineage>
</organism>